<dbReference type="PANTHER" id="PTHR42939:SF3">
    <property type="entry name" value="ABC TRANSPORTER ATP-BINDING COMPONENT"/>
    <property type="match status" value="1"/>
</dbReference>
<gene>
    <name evidence="5" type="ORF">A6K76_13130</name>
</gene>
<evidence type="ECO:0000313" key="6">
    <source>
        <dbReference type="Proteomes" id="UP000093482"/>
    </source>
</evidence>
<dbReference type="Gene3D" id="3.40.50.300">
    <property type="entry name" value="P-loop containing nucleotide triphosphate hydrolases"/>
    <property type="match status" value="1"/>
</dbReference>
<keyword evidence="6" id="KW-1185">Reference proteome</keyword>
<keyword evidence="3" id="KW-0067">ATP-binding</keyword>
<dbReference type="PROSITE" id="PS50893">
    <property type="entry name" value="ABC_TRANSPORTER_2"/>
    <property type="match status" value="1"/>
</dbReference>
<comment type="caution">
    <text evidence="5">The sequence shown here is derived from an EMBL/GenBank/DDBJ whole genome shotgun (WGS) entry which is preliminary data.</text>
</comment>
<dbReference type="EMBL" id="MATO01000046">
    <property type="protein sequence ID" value="OCS89076.1"/>
    <property type="molecule type" value="Genomic_DNA"/>
</dbReference>
<organism evidence="5 6">
    <name type="scientific">Caryophanon latum</name>
    <dbReference type="NCBI Taxonomy" id="33977"/>
    <lineage>
        <taxon>Bacteria</taxon>
        <taxon>Bacillati</taxon>
        <taxon>Bacillota</taxon>
        <taxon>Bacilli</taxon>
        <taxon>Bacillales</taxon>
        <taxon>Caryophanaceae</taxon>
        <taxon>Caryophanon</taxon>
    </lineage>
</organism>
<dbReference type="Pfam" id="PF00005">
    <property type="entry name" value="ABC_tran"/>
    <property type="match status" value="1"/>
</dbReference>
<protein>
    <recommendedName>
        <fullName evidence="4">ABC transporter domain-containing protein</fullName>
    </recommendedName>
</protein>
<dbReference type="OrthoDB" id="9804819at2"/>
<dbReference type="InterPro" id="IPR051782">
    <property type="entry name" value="ABC_Transporter_VariousFunc"/>
</dbReference>
<dbReference type="AlphaFoldDB" id="A0A1C0YPH5"/>
<feature type="domain" description="ABC transporter" evidence="4">
    <location>
        <begin position="1"/>
        <end position="229"/>
    </location>
</feature>
<dbReference type="PANTHER" id="PTHR42939">
    <property type="entry name" value="ABC TRANSPORTER ATP-BINDING PROTEIN ALBC-RELATED"/>
    <property type="match status" value="1"/>
</dbReference>
<dbReference type="CDD" id="cd03230">
    <property type="entry name" value="ABC_DR_subfamily_A"/>
    <property type="match status" value="1"/>
</dbReference>
<dbReference type="SMART" id="SM00382">
    <property type="entry name" value="AAA"/>
    <property type="match status" value="1"/>
</dbReference>
<dbReference type="InterPro" id="IPR027417">
    <property type="entry name" value="P-loop_NTPase"/>
</dbReference>
<dbReference type="RefSeq" id="WP_066465421.1">
    <property type="nucleotide sequence ID" value="NZ_MATO01000046.1"/>
</dbReference>
<evidence type="ECO:0000259" key="4">
    <source>
        <dbReference type="PROSITE" id="PS50893"/>
    </source>
</evidence>
<dbReference type="InterPro" id="IPR003593">
    <property type="entry name" value="AAA+_ATPase"/>
</dbReference>
<evidence type="ECO:0000256" key="1">
    <source>
        <dbReference type="ARBA" id="ARBA00022448"/>
    </source>
</evidence>
<sequence length="274" mass="31271">MNSIIVKNVSLKQKMFALKNISFEVERGTVVGVIGRNGAGKTTLLKCLLNLYRDMMGNIFLLEQNVLTQDAAIKEQLGVVFDEWHLPLSLKPNDLNKTYKLLFPTWDEAYYVQLLDELNLPRDKKVETYSRGMRMLLQLVLALSHHPKMLLLDEPTSGLDPVMRQHVLQLLSRYMEDDTNTIFFSSHITNDLEVLADTVLCLHNGAMLFHENKDTLLYEYVIASSNTPIDGAVAERETALYTEYLVPRSHLADTMQHRAVTLDDLLAFFTEPIV</sequence>
<evidence type="ECO:0000256" key="2">
    <source>
        <dbReference type="ARBA" id="ARBA00022741"/>
    </source>
</evidence>
<dbReference type="Proteomes" id="UP000093482">
    <property type="component" value="Unassembled WGS sequence"/>
</dbReference>
<dbReference type="GO" id="GO:0016887">
    <property type="term" value="F:ATP hydrolysis activity"/>
    <property type="evidence" value="ECO:0007669"/>
    <property type="project" value="InterPro"/>
</dbReference>
<reference evidence="5 6" key="1">
    <citation type="submission" date="2016-07" db="EMBL/GenBank/DDBJ databases">
        <title>Caryophanon latum genome sequencing.</title>
        <authorList>
            <person name="Verma A."/>
            <person name="Pal Y."/>
            <person name="Krishnamurthi S."/>
        </authorList>
    </citation>
    <scope>NUCLEOTIDE SEQUENCE [LARGE SCALE GENOMIC DNA]</scope>
    <source>
        <strain evidence="5 6">DSM 14151</strain>
    </source>
</reference>
<keyword evidence="2" id="KW-0547">Nucleotide-binding</keyword>
<proteinExistence type="predicted"/>
<keyword evidence="1" id="KW-0813">Transport</keyword>
<evidence type="ECO:0000313" key="5">
    <source>
        <dbReference type="EMBL" id="OCS89076.1"/>
    </source>
</evidence>
<accession>A0A1C0YPH5</accession>
<evidence type="ECO:0000256" key="3">
    <source>
        <dbReference type="ARBA" id="ARBA00022840"/>
    </source>
</evidence>
<dbReference type="SUPFAM" id="SSF52540">
    <property type="entry name" value="P-loop containing nucleoside triphosphate hydrolases"/>
    <property type="match status" value="1"/>
</dbReference>
<name>A0A1C0YPH5_9BACL</name>
<dbReference type="GO" id="GO:0005524">
    <property type="term" value="F:ATP binding"/>
    <property type="evidence" value="ECO:0007669"/>
    <property type="project" value="UniProtKB-KW"/>
</dbReference>
<dbReference type="InterPro" id="IPR003439">
    <property type="entry name" value="ABC_transporter-like_ATP-bd"/>
</dbReference>